<dbReference type="InterPro" id="IPR020846">
    <property type="entry name" value="MFS_dom"/>
</dbReference>
<feature type="transmembrane region" description="Helical" evidence="6">
    <location>
        <begin position="136"/>
        <end position="158"/>
    </location>
</feature>
<keyword evidence="2" id="KW-0813">Transport</keyword>
<feature type="transmembrane region" description="Helical" evidence="6">
    <location>
        <begin position="102"/>
        <end position="124"/>
    </location>
</feature>
<feature type="transmembrane region" description="Helical" evidence="6">
    <location>
        <begin position="344"/>
        <end position="363"/>
    </location>
</feature>
<feature type="transmembrane region" description="Helical" evidence="6">
    <location>
        <begin position="53"/>
        <end position="71"/>
    </location>
</feature>
<feature type="transmembrane region" description="Helical" evidence="6">
    <location>
        <begin position="78"/>
        <end position="96"/>
    </location>
</feature>
<sequence>MRKESSLRSALFLGLIACLIYGLGAGLRASIGILLEPIADMTGLSYEEVSFSIAVMQIVFGASQPLFGLLAARRSNRFVLTLGVFFMVFSVLGIKLCASYGMLIVTLGVLMGLGTGAIAFGLVLSSAISFVGQERSLFIAGLLNASAGMVNFFLAPLLNVSLQHGGVPATMPRLALVMVLLIPCIRYLTKKDGISKDGTDTSQHMGLGEIQSAMGDRIYQLLLAGFSTCGFHMVIIESHLFSQFVSYGIPKMEASWAFSFYGIATIAGALLSGYASSRLKKGRLLSFYYGFRALWVLFYLFVLPKTMTTAILFAAGLGLTGDATVSPTSGVLSGHFPLHQVATLMGLLFFAHQIGGFLSAYLGGLSYQLFGNYTLIWLVDVALCLEASVASYLIREEKAGA</sequence>
<comment type="caution">
    <text evidence="8">The sequence shown here is derived from an EMBL/GenBank/DDBJ whole genome shotgun (WGS) entry which is preliminary data.</text>
</comment>
<keyword evidence="3 6" id="KW-0812">Transmembrane</keyword>
<dbReference type="PANTHER" id="PTHR11360">
    <property type="entry name" value="MONOCARBOXYLATE TRANSPORTER"/>
    <property type="match status" value="1"/>
</dbReference>
<evidence type="ECO:0000256" key="6">
    <source>
        <dbReference type="SAM" id="Phobius"/>
    </source>
</evidence>
<evidence type="ECO:0000256" key="1">
    <source>
        <dbReference type="ARBA" id="ARBA00004651"/>
    </source>
</evidence>
<dbReference type="InterPro" id="IPR036259">
    <property type="entry name" value="MFS_trans_sf"/>
</dbReference>
<feature type="transmembrane region" description="Helical" evidence="6">
    <location>
        <begin position="256"/>
        <end position="275"/>
    </location>
</feature>
<dbReference type="AlphaFoldDB" id="A0A943EKE6"/>
<dbReference type="Gene3D" id="1.20.1250.20">
    <property type="entry name" value="MFS general substrate transporter like domains"/>
    <property type="match status" value="2"/>
</dbReference>
<evidence type="ECO:0000256" key="5">
    <source>
        <dbReference type="ARBA" id="ARBA00023136"/>
    </source>
</evidence>
<proteinExistence type="predicted"/>
<keyword evidence="5 6" id="KW-0472">Membrane</keyword>
<reference evidence="8" key="1">
    <citation type="submission" date="2021-02" db="EMBL/GenBank/DDBJ databases">
        <title>Infant gut strain persistence is associated with maternal origin, phylogeny, and functional potential including surface adhesion and iron acquisition.</title>
        <authorList>
            <person name="Lou Y.C."/>
        </authorList>
    </citation>
    <scope>NUCLEOTIDE SEQUENCE</scope>
    <source>
        <strain evidence="8">L3_106_000M1_dasL3_106_000M1_concoct_15</strain>
    </source>
</reference>
<name>A0A943EKE6_9FIRM</name>
<comment type="subcellular location">
    <subcellularLocation>
        <location evidence="1">Cell membrane</location>
        <topology evidence="1">Multi-pass membrane protein</topology>
    </subcellularLocation>
</comment>
<organism evidence="8 9">
    <name type="scientific">Acidaminococcus intestini</name>
    <dbReference type="NCBI Taxonomy" id="187327"/>
    <lineage>
        <taxon>Bacteria</taxon>
        <taxon>Bacillati</taxon>
        <taxon>Bacillota</taxon>
        <taxon>Negativicutes</taxon>
        <taxon>Acidaminococcales</taxon>
        <taxon>Acidaminococcaceae</taxon>
        <taxon>Acidaminococcus</taxon>
    </lineage>
</organism>
<dbReference type="PANTHER" id="PTHR11360:SF284">
    <property type="entry name" value="EG:103B4.3 PROTEIN-RELATED"/>
    <property type="match status" value="1"/>
</dbReference>
<feature type="transmembrane region" description="Helical" evidence="6">
    <location>
        <begin position="375"/>
        <end position="394"/>
    </location>
</feature>
<dbReference type="GO" id="GO:0005886">
    <property type="term" value="C:plasma membrane"/>
    <property type="evidence" value="ECO:0007669"/>
    <property type="project" value="UniProtKB-SubCell"/>
</dbReference>
<dbReference type="PROSITE" id="PS50850">
    <property type="entry name" value="MFS"/>
    <property type="match status" value="1"/>
</dbReference>
<evidence type="ECO:0000313" key="9">
    <source>
        <dbReference type="Proteomes" id="UP000754226"/>
    </source>
</evidence>
<dbReference type="Pfam" id="PF07690">
    <property type="entry name" value="MFS_1"/>
    <property type="match status" value="1"/>
</dbReference>
<protein>
    <submittedName>
        <fullName evidence="8">MFS transporter</fullName>
    </submittedName>
</protein>
<accession>A0A943EKE6</accession>
<evidence type="ECO:0000256" key="4">
    <source>
        <dbReference type="ARBA" id="ARBA00022989"/>
    </source>
</evidence>
<feature type="domain" description="Major facilitator superfamily (MFS) profile" evidence="7">
    <location>
        <begin position="10"/>
        <end position="399"/>
    </location>
</feature>
<dbReference type="InterPro" id="IPR011701">
    <property type="entry name" value="MFS"/>
</dbReference>
<gene>
    <name evidence="8" type="ORF">KHX13_04520</name>
</gene>
<evidence type="ECO:0000313" key="8">
    <source>
        <dbReference type="EMBL" id="MBS5519584.1"/>
    </source>
</evidence>
<dbReference type="EMBL" id="JAGZCZ010000005">
    <property type="protein sequence ID" value="MBS5519584.1"/>
    <property type="molecule type" value="Genomic_DNA"/>
</dbReference>
<evidence type="ECO:0000256" key="2">
    <source>
        <dbReference type="ARBA" id="ARBA00022448"/>
    </source>
</evidence>
<evidence type="ECO:0000256" key="3">
    <source>
        <dbReference type="ARBA" id="ARBA00022692"/>
    </source>
</evidence>
<dbReference type="Proteomes" id="UP000754226">
    <property type="component" value="Unassembled WGS sequence"/>
</dbReference>
<feature type="transmembrane region" description="Helical" evidence="6">
    <location>
        <begin position="218"/>
        <end position="236"/>
    </location>
</feature>
<evidence type="ECO:0000259" key="7">
    <source>
        <dbReference type="PROSITE" id="PS50850"/>
    </source>
</evidence>
<feature type="transmembrane region" description="Helical" evidence="6">
    <location>
        <begin position="170"/>
        <end position="188"/>
    </location>
</feature>
<dbReference type="GO" id="GO:0022857">
    <property type="term" value="F:transmembrane transporter activity"/>
    <property type="evidence" value="ECO:0007669"/>
    <property type="project" value="InterPro"/>
</dbReference>
<dbReference type="InterPro" id="IPR050327">
    <property type="entry name" value="Proton-linked_MCT"/>
</dbReference>
<keyword evidence="4 6" id="KW-1133">Transmembrane helix</keyword>
<dbReference type="SUPFAM" id="SSF103473">
    <property type="entry name" value="MFS general substrate transporter"/>
    <property type="match status" value="1"/>
</dbReference>